<keyword evidence="3 7" id="KW-0732">Signal</keyword>
<dbReference type="AlphaFoldDB" id="A0A815P7W2"/>
<feature type="domain" description="EGF-like" evidence="8">
    <location>
        <begin position="387"/>
        <end position="425"/>
    </location>
</feature>
<feature type="disulfide bond" evidence="6">
    <location>
        <begin position="452"/>
        <end position="461"/>
    </location>
</feature>
<evidence type="ECO:0000313" key="9">
    <source>
        <dbReference type="EMBL" id="CAF0735817.1"/>
    </source>
</evidence>
<dbReference type="PROSITE" id="PS00022">
    <property type="entry name" value="EGF_1"/>
    <property type="match status" value="6"/>
</dbReference>
<dbReference type="PROSITE" id="PS50026">
    <property type="entry name" value="EGF_3"/>
    <property type="match status" value="6"/>
</dbReference>
<evidence type="ECO:0000313" key="11">
    <source>
        <dbReference type="Proteomes" id="UP000663828"/>
    </source>
</evidence>
<feature type="domain" description="EGF-like" evidence="8">
    <location>
        <begin position="313"/>
        <end position="350"/>
    </location>
</feature>
<evidence type="ECO:0000256" key="4">
    <source>
        <dbReference type="ARBA" id="ARBA00022737"/>
    </source>
</evidence>
<feature type="disulfide bond" evidence="6">
    <location>
        <begin position="396"/>
        <end position="413"/>
    </location>
</feature>
<evidence type="ECO:0000313" key="10">
    <source>
        <dbReference type="EMBL" id="CAF1445531.1"/>
    </source>
</evidence>
<dbReference type="Pfam" id="PF01079">
    <property type="entry name" value="Hint"/>
    <property type="match status" value="1"/>
</dbReference>
<sequence length="662" mass="72479">MKIFLFLACLHLLCFSLINADFCETDDCRRGDCELVRQPTGLIKKNCHCAKGVCGETCQRLCNTTSACDANPCWFGGICVDVANFDHVCLCPPNHSGKDCRVLLSCQANSCWNGGICIETGLWKETCPVKHEHMPVSLLAYGARCNCSGGYSGEYCQYKTAKSTSAPKRNGTLPRVEYKQFDAETLAVIATLGNAANDEPAQRTGDLSENVVVASGNHSQFVFCLTNPCENGGTCFVTNTATTKGICVCRDGYVGDYCEVLFNTTSPTFRFPTGYCSSSPCLNDGSCVEVGELQGYCRCTAEYRGLYCEISVRAVSCNPNPCKNGGTCVLLENNQAQCLCTPVFRGLTCNQFSYVPCGDATCHGTQGVCVANKCICKTGFAGPRCDSTDFCSAFPCLNGGTCIRTNEEPYGGCSCPPEFSGPTCSNDPCTPSPCLNGGYCIRKPDNQFYCQCRNKNKGVYCEQVECFPSDATVDVLNNGKVALSSLQVGTQVRVINNQGQISYSPIIAFLHRDVNEHALYKHIRTKTSFIELSRRHLIHRRKDGFVWAEKLAVGDEILVSTSSHTNETQWEVINEINDVVKQGLMAPLTEQGTIIVNNVHASCYALVKSHQVAHFALAPYRLYHRLFGSLLQRHPMTTPILSYANVLLHFFKNLPVAKDLIF</sequence>
<dbReference type="Gene3D" id="2.10.25.10">
    <property type="entry name" value="Laminin"/>
    <property type="match status" value="8"/>
</dbReference>
<dbReference type="InterPro" id="IPR001767">
    <property type="entry name" value="Hedgehog_Hint"/>
</dbReference>
<dbReference type="InterPro" id="IPR003586">
    <property type="entry name" value="Hint_dom_C"/>
</dbReference>
<feature type="disulfide bond" evidence="6">
    <location>
        <begin position="340"/>
        <end position="349"/>
    </location>
</feature>
<accession>A0A815P7W2</accession>
<keyword evidence="4" id="KW-0677">Repeat</keyword>
<dbReference type="Gene3D" id="2.170.16.10">
    <property type="entry name" value="Hedgehog/Intein (Hint) domain"/>
    <property type="match status" value="1"/>
</dbReference>
<evidence type="ECO:0000256" key="5">
    <source>
        <dbReference type="ARBA" id="ARBA00023157"/>
    </source>
</evidence>
<dbReference type="OrthoDB" id="430340at2759"/>
<dbReference type="Proteomes" id="UP000663828">
    <property type="component" value="Unassembled WGS sequence"/>
</dbReference>
<keyword evidence="1" id="KW-0217">Developmental protein</keyword>
<dbReference type="EMBL" id="CAJNOR010003764">
    <property type="protein sequence ID" value="CAF1445531.1"/>
    <property type="molecule type" value="Genomic_DNA"/>
</dbReference>
<dbReference type="SMART" id="SM00181">
    <property type="entry name" value="EGF"/>
    <property type="match status" value="9"/>
</dbReference>
<protein>
    <recommendedName>
        <fullName evidence="8">EGF-like domain-containing protein</fullName>
    </recommendedName>
</protein>
<dbReference type="CDD" id="cd00081">
    <property type="entry name" value="Hint"/>
    <property type="match status" value="1"/>
</dbReference>
<evidence type="ECO:0000256" key="6">
    <source>
        <dbReference type="PROSITE-ProRule" id="PRU00076"/>
    </source>
</evidence>
<evidence type="ECO:0000256" key="1">
    <source>
        <dbReference type="ARBA" id="ARBA00022473"/>
    </source>
</evidence>
<dbReference type="GO" id="GO:0016540">
    <property type="term" value="P:protein autoprocessing"/>
    <property type="evidence" value="ECO:0007669"/>
    <property type="project" value="InterPro"/>
</dbReference>
<keyword evidence="11" id="KW-1185">Reference proteome</keyword>
<evidence type="ECO:0000259" key="8">
    <source>
        <dbReference type="PROSITE" id="PS50026"/>
    </source>
</evidence>
<organism evidence="10 11">
    <name type="scientific">Adineta ricciae</name>
    <name type="common">Rotifer</name>
    <dbReference type="NCBI Taxonomy" id="249248"/>
    <lineage>
        <taxon>Eukaryota</taxon>
        <taxon>Metazoa</taxon>
        <taxon>Spiralia</taxon>
        <taxon>Gnathifera</taxon>
        <taxon>Rotifera</taxon>
        <taxon>Eurotatoria</taxon>
        <taxon>Bdelloidea</taxon>
        <taxon>Adinetida</taxon>
        <taxon>Adinetidae</taxon>
        <taxon>Adineta</taxon>
    </lineage>
</organism>
<dbReference type="InterPro" id="IPR003587">
    <property type="entry name" value="Hint_dom_N"/>
</dbReference>
<feature type="signal peptide" evidence="7">
    <location>
        <begin position="1"/>
        <end position="20"/>
    </location>
</feature>
<dbReference type="GO" id="GO:0007267">
    <property type="term" value="P:cell-cell signaling"/>
    <property type="evidence" value="ECO:0007669"/>
    <property type="project" value="InterPro"/>
</dbReference>
<feature type="domain" description="EGF-like" evidence="8">
    <location>
        <begin position="272"/>
        <end position="309"/>
    </location>
</feature>
<feature type="domain" description="EGF-like" evidence="8">
    <location>
        <begin position="64"/>
        <end position="101"/>
    </location>
</feature>
<evidence type="ECO:0000256" key="7">
    <source>
        <dbReference type="SAM" id="SignalP"/>
    </source>
</evidence>
<dbReference type="InterPro" id="IPR000742">
    <property type="entry name" value="EGF"/>
</dbReference>
<comment type="caution">
    <text evidence="6">Lacks conserved residue(s) required for the propagation of feature annotation.</text>
</comment>
<gene>
    <name evidence="9" type="ORF">EDS130_LOCUS1426</name>
    <name evidence="10" type="ORF">XAT740_LOCUS36569</name>
</gene>
<feature type="disulfide bond" evidence="6">
    <location>
        <begin position="415"/>
        <end position="424"/>
    </location>
</feature>
<feature type="domain" description="EGF-like" evidence="8">
    <location>
        <begin position="426"/>
        <end position="462"/>
    </location>
</feature>
<dbReference type="EMBL" id="CAJNOJ010000003">
    <property type="protein sequence ID" value="CAF0735817.1"/>
    <property type="molecule type" value="Genomic_DNA"/>
</dbReference>
<dbReference type="SUPFAM" id="SSF57196">
    <property type="entry name" value="EGF/Laminin"/>
    <property type="match status" value="6"/>
</dbReference>
<dbReference type="PANTHER" id="PTHR24049">
    <property type="entry name" value="CRUMBS FAMILY MEMBER"/>
    <property type="match status" value="1"/>
</dbReference>
<dbReference type="SMART" id="SM00306">
    <property type="entry name" value="HintN"/>
    <property type="match status" value="1"/>
</dbReference>
<keyword evidence="5 6" id="KW-1015">Disulfide bond</keyword>
<dbReference type="SMART" id="SM00305">
    <property type="entry name" value="HintC"/>
    <property type="match status" value="1"/>
</dbReference>
<dbReference type="Pfam" id="PF00008">
    <property type="entry name" value="EGF"/>
    <property type="match status" value="2"/>
</dbReference>
<dbReference type="PANTHER" id="PTHR24049:SF29">
    <property type="entry name" value="EGF-LIKE DOMAIN-CONTAINING PROTEIN"/>
    <property type="match status" value="1"/>
</dbReference>
<dbReference type="InterPro" id="IPR051022">
    <property type="entry name" value="Notch_Cell-Fate_Det"/>
</dbReference>
<evidence type="ECO:0000256" key="3">
    <source>
        <dbReference type="ARBA" id="ARBA00022729"/>
    </source>
</evidence>
<keyword evidence="2 6" id="KW-0245">EGF-like domain</keyword>
<proteinExistence type="predicted"/>
<feature type="domain" description="EGF-like" evidence="8">
    <location>
        <begin position="220"/>
        <end position="259"/>
    </location>
</feature>
<feature type="disulfide bond" evidence="6">
    <location>
        <begin position="91"/>
        <end position="100"/>
    </location>
</feature>
<name>A0A815P7W2_ADIRI</name>
<dbReference type="SUPFAM" id="SSF51294">
    <property type="entry name" value="Hedgehog/intein (Hint) domain"/>
    <property type="match status" value="1"/>
</dbReference>
<dbReference type="InterPro" id="IPR036844">
    <property type="entry name" value="Hint_dom_sf"/>
</dbReference>
<dbReference type="PROSITE" id="PS01186">
    <property type="entry name" value="EGF_2"/>
    <property type="match status" value="2"/>
</dbReference>
<reference evidence="10" key="1">
    <citation type="submission" date="2021-02" db="EMBL/GenBank/DDBJ databases">
        <authorList>
            <person name="Nowell W R."/>
        </authorList>
    </citation>
    <scope>NUCLEOTIDE SEQUENCE</scope>
</reference>
<feature type="chain" id="PRO_5036228467" description="EGF-like domain-containing protein" evidence="7">
    <location>
        <begin position="21"/>
        <end position="662"/>
    </location>
</feature>
<evidence type="ECO:0000256" key="2">
    <source>
        <dbReference type="ARBA" id="ARBA00022536"/>
    </source>
</evidence>
<dbReference type="Proteomes" id="UP000663852">
    <property type="component" value="Unassembled WGS sequence"/>
</dbReference>
<dbReference type="PRINTS" id="PR00632">
    <property type="entry name" value="SONICHHOG"/>
</dbReference>
<feature type="disulfide bond" evidence="6">
    <location>
        <begin position="299"/>
        <end position="308"/>
    </location>
</feature>
<comment type="caution">
    <text evidence="10">The sequence shown here is derived from an EMBL/GenBank/DDBJ whole genome shotgun (WGS) entry which is preliminary data.</text>
</comment>
<feature type="disulfide bond" evidence="6">
    <location>
        <begin position="249"/>
        <end position="258"/>
    </location>
</feature>
<dbReference type="InterPro" id="IPR001657">
    <property type="entry name" value="Hedgehog"/>
</dbReference>